<sequence length="427" mass="49607">MALQPYYGRKLFLTRWIIKFIPSDEDSLDFNVKLTGLMTPTPVGPIEDTFEFPRRRKRKYYTFTPYTTDFLETVHGAKLLQFENKETIVLVDGMSYEEGLKAGYPASFIDYFRFGFPPTWEFIISKFYLSRQRCILGTEAPRAIKGILKNNLEISGEPSNQKKQKSRDVNDKVTVSDEQNKENKKSRSVSTSKNVSSSKKEKDLSKKETSQNSEKFNMSLRSQSVKSQSQTTHLHEIPQKTRGTNNKSREVSSQKITRQEKSSLPIKKNEDQQKKGRSQSLKTFEVEKTTLHVNDERQKIQRERSQSQKTPRQTEKHSSSGTKTNEQPLKSCLRKRLPSSFQKENFESKKLSSSSQQHTLRKDKLLEEKIPLIDKQSFGSKRFLRHYDDSPKTKNPRQSISNEYNFTFLPNKNFGSKKPELVLPRCI</sequence>
<feature type="compositionally biased region" description="Basic and acidic residues" evidence="1">
    <location>
        <begin position="247"/>
        <end position="274"/>
    </location>
</feature>
<feature type="compositionally biased region" description="Basic and acidic residues" evidence="1">
    <location>
        <begin position="284"/>
        <end position="318"/>
    </location>
</feature>
<keyword evidence="3" id="KW-1185">Reference proteome</keyword>
<dbReference type="Pfam" id="PF09133">
    <property type="entry name" value="SANTA"/>
    <property type="match status" value="1"/>
</dbReference>
<feature type="compositionally biased region" description="Basic and acidic residues" evidence="1">
    <location>
        <begin position="198"/>
        <end position="209"/>
    </location>
</feature>
<feature type="region of interest" description="Disordered" evidence="1">
    <location>
        <begin position="154"/>
        <end position="332"/>
    </location>
</feature>
<feature type="compositionally biased region" description="Polar residues" evidence="1">
    <location>
        <begin position="319"/>
        <end position="328"/>
    </location>
</feature>
<proteinExistence type="predicted"/>
<evidence type="ECO:0000313" key="3">
    <source>
        <dbReference type="Proteomes" id="UP000035681"/>
    </source>
</evidence>
<dbReference type="InterPro" id="IPR015216">
    <property type="entry name" value="SANTA"/>
</dbReference>
<organism evidence="4">
    <name type="scientific">Strongyloides stercoralis</name>
    <name type="common">Threadworm</name>
    <dbReference type="NCBI Taxonomy" id="6248"/>
    <lineage>
        <taxon>Eukaryota</taxon>
        <taxon>Metazoa</taxon>
        <taxon>Ecdysozoa</taxon>
        <taxon>Nematoda</taxon>
        <taxon>Chromadorea</taxon>
        <taxon>Rhabditida</taxon>
        <taxon>Tylenchina</taxon>
        <taxon>Panagrolaimomorpha</taxon>
        <taxon>Strongyloidoidea</taxon>
        <taxon>Strongyloididae</taxon>
        <taxon>Strongyloides</taxon>
    </lineage>
</organism>
<dbReference type="AlphaFoldDB" id="A0A0K0E930"/>
<accession>A0A0K0E930</accession>
<protein>
    <submittedName>
        <fullName evidence="4 5">SANTA domain-containing protein</fullName>
    </submittedName>
</protein>
<feature type="compositionally biased region" description="Low complexity" evidence="1">
    <location>
        <begin position="188"/>
        <end position="197"/>
    </location>
</feature>
<feature type="domain" description="SANTA" evidence="2">
    <location>
        <begin position="67"/>
        <end position="122"/>
    </location>
</feature>
<dbReference type="Proteomes" id="UP000035681">
    <property type="component" value="Unplaced"/>
</dbReference>
<evidence type="ECO:0000313" key="4">
    <source>
        <dbReference type="WBParaSite" id="SSTP_0000601400.1"/>
    </source>
</evidence>
<evidence type="ECO:0000259" key="2">
    <source>
        <dbReference type="Pfam" id="PF09133"/>
    </source>
</evidence>
<feature type="compositionally biased region" description="Basic and acidic residues" evidence="1">
    <location>
        <begin position="166"/>
        <end position="185"/>
    </location>
</feature>
<evidence type="ECO:0000256" key="1">
    <source>
        <dbReference type="SAM" id="MobiDB-lite"/>
    </source>
</evidence>
<name>A0A0K0E930_STRER</name>
<reference evidence="4" key="1">
    <citation type="submission" date="2015-08" db="UniProtKB">
        <authorList>
            <consortium name="WormBaseParasite"/>
        </authorList>
    </citation>
    <scope>IDENTIFICATION</scope>
</reference>
<dbReference type="WBParaSite" id="TCONS_00002890.p1">
    <property type="protein sequence ID" value="TCONS_00002890.p1"/>
    <property type="gene ID" value="XLOC_002683"/>
</dbReference>
<evidence type="ECO:0000313" key="5">
    <source>
        <dbReference type="WBParaSite" id="TCONS_00002890.p1"/>
    </source>
</evidence>
<dbReference type="WBParaSite" id="SSTP_0000601400.1">
    <property type="protein sequence ID" value="SSTP_0000601400.1"/>
    <property type="gene ID" value="SSTP_0000601400"/>
</dbReference>
<feature type="compositionally biased region" description="Polar residues" evidence="1">
    <location>
        <begin position="211"/>
        <end position="232"/>
    </location>
</feature>